<accession>A0A424YC49</accession>
<dbReference type="SUPFAM" id="SSF143555">
    <property type="entry name" value="FwdE-like"/>
    <property type="match status" value="1"/>
</dbReference>
<protein>
    <submittedName>
        <fullName evidence="2">Formylmethanofuran dehydrogenase</fullName>
    </submittedName>
</protein>
<gene>
    <name evidence="2" type="ORF">D5R97_07260</name>
</gene>
<dbReference type="PIRSF" id="PIRSF006578">
    <property type="entry name" value="FwdE"/>
    <property type="match status" value="1"/>
</dbReference>
<dbReference type="InterPro" id="IPR003814">
    <property type="entry name" value="FmdEsu_dom"/>
</dbReference>
<dbReference type="PANTHER" id="PTHR39418">
    <property type="entry name" value="DEHYDROGENASE-RELATED"/>
    <property type="match status" value="1"/>
</dbReference>
<name>A0A424YC49_9FIRM</name>
<dbReference type="AlphaFoldDB" id="A0A424YC49"/>
<dbReference type="Proteomes" id="UP000285138">
    <property type="component" value="Unassembled WGS sequence"/>
</dbReference>
<sequence length="199" mass="22444">MCMELTPWERSVQFHGHTCPGLAIGFRVAQLALKEIFKEDIPVEKRWAQVDSGSCACGVDAIQLLVGCSTGKGNLVVNDWGKEVYTFGVSGKTEALRIVVKEKAWPSGEFWETRKRVMSGEGGEEERENFLKMRDKASQTVLDLPKEDLYTYRWIEKGFPAKNLEFKLVDCQSCGEPVQEKKLQEIEGKKICGSCLENM</sequence>
<dbReference type="Pfam" id="PF02663">
    <property type="entry name" value="FmdE"/>
    <property type="match status" value="1"/>
</dbReference>
<evidence type="ECO:0000313" key="3">
    <source>
        <dbReference type="Proteomes" id="UP000285138"/>
    </source>
</evidence>
<evidence type="ECO:0000313" key="2">
    <source>
        <dbReference type="EMBL" id="RQD74792.1"/>
    </source>
</evidence>
<evidence type="ECO:0000259" key="1">
    <source>
        <dbReference type="Pfam" id="PF02663"/>
    </source>
</evidence>
<comment type="caution">
    <text evidence="2">The sequence shown here is derived from an EMBL/GenBank/DDBJ whole genome shotgun (WGS) entry which is preliminary data.</text>
</comment>
<reference evidence="2 3" key="1">
    <citation type="submission" date="2018-08" db="EMBL/GenBank/DDBJ databases">
        <title>The metabolism and importance of syntrophic acetate oxidation coupled to methane or sulfide production in haloalkaline environments.</title>
        <authorList>
            <person name="Timmers P.H.A."/>
            <person name="Vavourakis C.D."/>
            <person name="Sorokin D.Y."/>
            <person name="Sinninghe Damste J.S."/>
            <person name="Muyzer G."/>
            <person name="Stams A.J.M."/>
            <person name="Plugge C.M."/>
        </authorList>
    </citation>
    <scope>NUCLEOTIDE SEQUENCE [LARGE SCALE GENOMIC DNA]</scope>
    <source>
        <strain evidence="2">MSAO_Bac1</strain>
    </source>
</reference>
<dbReference type="EMBL" id="QZAA01000186">
    <property type="protein sequence ID" value="RQD74792.1"/>
    <property type="molecule type" value="Genomic_DNA"/>
</dbReference>
<feature type="domain" description="Formylmethanofuran dehydrogenase subunit E" evidence="1">
    <location>
        <begin position="14"/>
        <end position="150"/>
    </location>
</feature>
<proteinExistence type="predicted"/>
<organism evidence="2 3">
    <name type="scientific">Candidatus Syntrophonatronum acetioxidans</name>
    <dbReference type="NCBI Taxonomy" id="1795816"/>
    <lineage>
        <taxon>Bacteria</taxon>
        <taxon>Bacillati</taxon>
        <taxon>Bacillota</taxon>
        <taxon>Clostridia</taxon>
        <taxon>Eubacteriales</taxon>
        <taxon>Syntrophomonadaceae</taxon>
        <taxon>Candidatus Syntrophonatronum</taxon>
    </lineage>
</organism>
<dbReference type="PANTHER" id="PTHR39418:SF1">
    <property type="entry name" value="DEHYDROGENASE"/>
    <property type="match status" value="1"/>
</dbReference>
<dbReference type="Gene3D" id="3.30.1330.130">
    <property type="match status" value="1"/>
</dbReference>
<dbReference type="InterPro" id="IPR026328">
    <property type="entry name" value="FmdE"/>
</dbReference>
<dbReference type="InterPro" id="IPR053194">
    <property type="entry name" value="tRNA_methyltr_O"/>
</dbReference>